<feature type="chain" id="PRO_5032295843" evidence="1">
    <location>
        <begin position="32"/>
        <end position="407"/>
    </location>
</feature>
<reference evidence="3 4" key="1">
    <citation type="submission" date="2020-04" db="EMBL/GenBank/DDBJ databases">
        <authorList>
            <person name="Liu A."/>
        </authorList>
    </citation>
    <scope>NUCLEOTIDE SEQUENCE [LARGE SCALE GENOMIC DNA]</scope>
    <source>
        <strain evidence="3 4">RZ02</strain>
    </source>
</reference>
<feature type="signal peptide" evidence="1">
    <location>
        <begin position="1"/>
        <end position="31"/>
    </location>
</feature>
<proteinExistence type="predicted"/>
<protein>
    <submittedName>
        <fullName evidence="3">PQQ-dependent sugar dehydrogenase</fullName>
    </submittedName>
</protein>
<dbReference type="SUPFAM" id="SSF50952">
    <property type="entry name" value="Soluble quinoprotein glucose dehydrogenase"/>
    <property type="match status" value="1"/>
</dbReference>
<dbReference type="InterPro" id="IPR012938">
    <property type="entry name" value="Glc/Sorbosone_DH"/>
</dbReference>
<comment type="caution">
    <text evidence="3">The sequence shown here is derived from an EMBL/GenBank/DDBJ whole genome shotgun (WGS) entry which is preliminary data.</text>
</comment>
<evidence type="ECO:0000259" key="2">
    <source>
        <dbReference type="Pfam" id="PF07995"/>
    </source>
</evidence>
<evidence type="ECO:0000256" key="1">
    <source>
        <dbReference type="SAM" id="SignalP"/>
    </source>
</evidence>
<dbReference type="InterPro" id="IPR011042">
    <property type="entry name" value="6-blade_b-propeller_TolB-like"/>
</dbReference>
<organism evidence="3 4">
    <name type="scientific">Pontixanthobacter rizhaonensis</name>
    <dbReference type="NCBI Taxonomy" id="2730337"/>
    <lineage>
        <taxon>Bacteria</taxon>
        <taxon>Pseudomonadati</taxon>
        <taxon>Pseudomonadota</taxon>
        <taxon>Alphaproteobacteria</taxon>
        <taxon>Sphingomonadales</taxon>
        <taxon>Erythrobacteraceae</taxon>
        <taxon>Pontixanthobacter</taxon>
    </lineage>
</organism>
<evidence type="ECO:0000313" key="4">
    <source>
        <dbReference type="Proteomes" id="UP000561181"/>
    </source>
</evidence>
<dbReference type="EMBL" id="JABCRE010000002">
    <property type="protein sequence ID" value="NMW30883.1"/>
    <property type="molecule type" value="Genomic_DNA"/>
</dbReference>
<dbReference type="InterPro" id="IPR011041">
    <property type="entry name" value="Quinoprot_gluc/sorb_DH_b-prop"/>
</dbReference>
<evidence type="ECO:0000313" key="3">
    <source>
        <dbReference type="EMBL" id="NMW30883.1"/>
    </source>
</evidence>
<gene>
    <name evidence="3" type="ORF">HKD42_02270</name>
</gene>
<dbReference type="Proteomes" id="UP000561181">
    <property type="component" value="Unassembled WGS sequence"/>
</dbReference>
<feature type="domain" description="Glucose/Sorbosone dehydrogenase" evidence="2">
    <location>
        <begin position="62"/>
        <end position="393"/>
    </location>
</feature>
<sequence>MTQTNPTVLARKFALPLFPFAIMLASCSASASGDSQPAVSAIAGATDAEIVGPFSVTAHGEFEEPWAAAFEPGTGRLFITEKPGNLKMFDPATGNIATVGGAPDVDYGGQGGLGDIAFAPDYETSKMVYMSWAEAGENNTRGAVVGRGTLNCLTATSCAVEDIAVIWRQGPKTTGRGHYSHRIRFSPNGQYLFVASGDRQKMAPAQDTSNTIGTIVRLNLDGSPAEKNPMADKGGATAEIWSYGHRNILGMDFDANGRLWEVEHGPAGGDELNLVKMGANYGWPAVSDGNHYNGDAIPDNATRPEFASSVITWTPVIAPGDMIFLDGDMFAEWKGTALIAGLQSKGLVHITVNGDDATESARYDFDARIRAVTEAPDGAIWVLEDGDGGRLLRLLPAGWDAEPQAGQ</sequence>
<dbReference type="Gene3D" id="2.120.10.30">
    <property type="entry name" value="TolB, C-terminal domain"/>
    <property type="match status" value="1"/>
</dbReference>
<keyword evidence="1" id="KW-0732">Signal</keyword>
<accession>A0A848QJN1</accession>
<dbReference type="RefSeq" id="WP_170009917.1">
    <property type="nucleotide sequence ID" value="NZ_JABCRE010000002.1"/>
</dbReference>
<dbReference type="AlphaFoldDB" id="A0A848QJN1"/>
<name>A0A848QJN1_9SPHN</name>
<keyword evidence="4" id="KW-1185">Reference proteome</keyword>
<dbReference type="PANTHER" id="PTHR19328:SF75">
    <property type="entry name" value="ALDOSE SUGAR DEHYDROGENASE YLII"/>
    <property type="match status" value="1"/>
</dbReference>
<dbReference type="PANTHER" id="PTHR19328">
    <property type="entry name" value="HEDGEHOG-INTERACTING PROTEIN"/>
    <property type="match status" value="1"/>
</dbReference>
<dbReference type="Pfam" id="PF07995">
    <property type="entry name" value="GSDH"/>
    <property type="match status" value="1"/>
</dbReference>